<name>A0A124FX42_9BACT</name>
<dbReference type="GO" id="GO:1904680">
    <property type="term" value="F:peptide transmembrane transporter activity"/>
    <property type="evidence" value="ECO:0007669"/>
    <property type="project" value="TreeGrafter"/>
</dbReference>
<dbReference type="Gene3D" id="3.90.76.10">
    <property type="entry name" value="Dipeptide-binding Protein, Domain 1"/>
    <property type="match status" value="1"/>
</dbReference>
<organism evidence="6 7">
    <name type="scientific">candidate division WS6 bacterium 34_10</name>
    <dbReference type="NCBI Taxonomy" id="1641389"/>
    <lineage>
        <taxon>Bacteria</taxon>
        <taxon>Candidatus Dojkabacteria</taxon>
    </lineage>
</organism>
<dbReference type="Gene3D" id="3.10.105.10">
    <property type="entry name" value="Dipeptide-binding Protein, Domain 3"/>
    <property type="match status" value="1"/>
</dbReference>
<sequence>MKEAFDNVTDKVTKKKTVRNGKRKKNPVRDFFWNYPDLLARIWNLTTPLSTIFLFLLLGLGLFSFLRSETFAEKVSTRELNYYVEGRVGAISTFNPLFSNQNDIDKAVQELVFEKFVYIDSTGKILPGVATDWDISDDGKKYVFDMALDHTWSDGTPLTMDDIYFTFDTAVTLHEEQGYDTVASSLADVDIEIVDNDTIQFTLPETNSAFPELTSVYIVPKHILEQVSLYEMPFDRFSRNPVGSGPYRIYRSEPNIVYLEASEYYQPTPNISNIVMRVYSDVGKLESAFRNGLLDAVFVPNDSRADFVNEYSSFNSHELNLPFRQRNLFFNLRKEKMQNDSLRKGLSMLIDKERLLEESEINGEIATGPIYEESWAFSADAGYPSYNPEEAAEVLKNGGYTKNEDNGYFETEDGKLLTVTISYLDNEINTHLLNTLASLLEEEGVILNLEALTYSQLTQEILATRNFEVLMYEIELTVDPDQYNLWHSLQKDYPNLNLSGYEFSRVDIILEEARRESDRGERKESYALFQKYLMDDTPAIFLYRPSYFYIVRDGVTGIQYDDIVRLEDIYRNISTWEFEK</sequence>
<dbReference type="InterPro" id="IPR039424">
    <property type="entry name" value="SBP_5"/>
</dbReference>
<reference evidence="7" key="1">
    <citation type="journal article" date="2015" name="MBio">
        <title>Genome-Resolved Metagenomic Analysis Reveals Roles for Candidate Phyla and Other Microbial Community Members in Biogeochemical Transformations in Oil Reservoirs.</title>
        <authorList>
            <person name="Hu P."/>
            <person name="Tom L."/>
            <person name="Singh A."/>
            <person name="Thomas B.C."/>
            <person name="Baker B.J."/>
            <person name="Piceno Y.M."/>
            <person name="Andersen G.L."/>
            <person name="Banfield J.F."/>
        </authorList>
    </citation>
    <scope>NUCLEOTIDE SEQUENCE [LARGE SCALE GENOMIC DNA]</scope>
</reference>
<dbReference type="InterPro" id="IPR030678">
    <property type="entry name" value="Peptide/Ni-bd"/>
</dbReference>
<dbReference type="GO" id="GO:0015833">
    <property type="term" value="P:peptide transport"/>
    <property type="evidence" value="ECO:0007669"/>
    <property type="project" value="TreeGrafter"/>
</dbReference>
<keyword evidence="4" id="KW-1133">Transmembrane helix</keyword>
<feature type="domain" description="Solute-binding protein family 5" evidence="5">
    <location>
        <begin position="125"/>
        <end position="490"/>
    </location>
</feature>
<keyword evidence="4" id="KW-0472">Membrane</keyword>
<proteinExistence type="inferred from homology"/>
<dbReference type="PANTHER" id="PTHR30290:SF9">
    <property type="entry name" value="OLIGOPEPTIDE-BINDING PROTEIN APPA"/>
    <property type="match status" value="1"/>
</dbReference>
<evidence type="ECO:0000313" key="6">
    <source>
        <dbReference type="EMBL" id="KUK76871.1"/>
    </source>
</evidence>
<protein>
    <submittedName>
        <fullName evidence="6">Putative ABC transporter substrate binding protein</fullName>
    </submittedName>
</protein>
<dbReference type="Proteomes" id="UP000053904">
    <property type="component" value="Unassembled WGS sequence"/>
</dbReference>
<comment type="caution">
    <text evidence="6">The sequence shown here is derived from an EMBL/GenBank/DDBJ whole genome shotgun (WGS) entry which is preliminary data.</text>
</comment>
<feature type="transmembrane region" description="Helical" evidence="4">
    <location>
        <begin position="42"/>
        <end position="66"/>
    </location>
</feature>
<dbReference type="InterPro" id="IPR000914">
    <property type="entry name" value="SBP_5_dom"/>
</dbReference>
<keyword evidence="3" id="KW-0732">Signal</keyword>
<evidence type="ECO:0000256" key="3">
    <source>
        <dbReference type="ARBA" id="ARBA00022729"/>
    </source>
</evidence>
<accession>A0A124FX42</accession>
<evidence type="ECO:0000313" key="7">
    <source>
        <dbReference type="Proteomes" id="UP000053904"/>
    </source>
</evidence>
<dbReference type="GO" id="GO:0043190">
    <property type="term" value="C:ATP-binding cassette (ABC) transporter complex"/>
    <property type="evidence" value="ECO:0007669"/>
    <property type="project" value="InterPro"/>
</dbReference>
<evidence type="ECO:0000256" key="2">
    <source>
        <dbReference type="ARBA" id="ARBA00022448"/>
    </source>
</evidence>
<dbReference type="EMBL" id="LGGO01000092">
    <property type="protein sequence ID" value="KUK76871.1"/>
    <property type="molecule type" value="Genomic_DNA"/>
</dbReference>
<dbReference type="SUPFAM" id="SSF53850">
    <property type="entry name" value="Periplasmic binding protein-like II"/>
    <property type="match status" value="1"/>
</dbReference>
<dbReference type="GO" id="GO:0042597">
    <property type="term" value="C:periplasmic space"/>
    <property type="evidence" value="ECO:0007669"/>
    <property type="project" value="UniProtKB-ARBA"/>
</dbReference>
<evidence type="ECO:0000256" key="4">
    <source>
        <dbReference type="SAM" id="Phobius"/>
    </source>
</evidence>
<dbReference type="PIRSF" id="PIRSF002741">
    <property type="entry name" value="MppA"/>
    <property type="match status" value="1"/>
</dbReference>
<dbReference type="Gene3D" id="3.40.190.10">
    <property type="entry name" value="Periplasmic binding protein-like II"/>
    <property type="match status" value="1"/>
</dbReference>
<keyword evidence="4" id="KW-0812">Transmembrane</keyword>
<evidence type="ECO:0000259" key="5">
    <source>
        <dbReference type="Pfam" id="PF00496"/>
    </source>
</evidence>
<comment type="similarity">
    <text evidence="1">Belongs to the bacterial solute-binding protein 5 family.</text>
</comment>
<dbReference type="AlphaFoldDB" id="A0A124FX42"/>
<keyword evidence="2" id="KW-0813">Transport</keyword>
<evidence type="ECO:0000256" key="1">
    <source>
        <dbReference type="ARBA" id="ARBA00005695"/>
    </source>
</evidence>
<gene>
    <name evidence="6" type="ORF">XD93_0677</name>
</gene>
<dbReference type="Pfam" id="PF00496">
    <property type="entry name" value="SBP_bac_5"/>
    <property type="match status" value="1"/>
</dbReference>
<dbReference type="PANTHER" id="PTHR30290">
    <property type="entry name" value="PERIPLASMIC BINDING COMPONENT OF ABC TRANSPORTER"/>
    <property type="match status" value="1"/>
</dbReference>